<comment type="caution">
    <text evidence="1">The sequence shown here is derived from an EMBL/GenBank/DDBJ whole genome shotgun (WGS) entry which is preliminary data.</text>
</comment>
<gene>
    <name evidence="1" type="ORF">OPV22_017318</name>
</gene>
<evidence type="ECO:0000313" key="1">
    <source>
        <dbReference type="EMBL" id="KAJ8484833.1"/>
    </source>
</evidence>
<organism evidence="1 2">
    <name type="scientific">Ensete ventricosum</name>
    <name type="common">Abyssinian banana</name>
    <name type="synonym">Musa ensete</name>
    <dbReference type="NCBI Taxonomy" id="4639"/>
    <lineage>
        <taxon>Eukaryota</taxon>
        <taxon>Viridiplantae</taxon>
        <taxon>Streptophyta</taxon>
        <taxon>Embryophyta</taxon>
        <taxon>Tracheophyta</taxon>
        <taxon>Spermatophyta</taxon>
        <taxon>Magnoliopsida</taxon>
        <taxon>Liliopsida</taxon>
        <taxon>Zingiberales</taxon>
        <taxon>Musaceae</taxon>
        <taxon>Ensete</taxon>
    </lineage>
</organism>
<dbReference type="AlphaFoldDB" id="A0AAV8R1X3"/>
<accession>A0AAV8R1X3</accession>
<dbReference type="EMBL" id="JAQQAF010000005">
    <property type="protein sequence ID" value="KAJ8484833.1"/>
    <property type="molecule type" value="Genomic_DNA"/>
</dbReference>
<name>A0AAV8R1X3_ENSVE</name>
<dbReference type="Proteomes" id="UP001222027">
    <property type="component" value="Unassembled WGS sequence"/>
</dbReference>
<keyword evidence="2" id="KW-1185">Reference proteome</keyword>
<sequence>MQLLNLCSSCTLTKVRRSQPHVAIYLPSLLPWIRFLSLVLPRVNARTRVPLDQQRHVLLDSLWEVEERFWRSHEEKGGFANISRSIGSHLSTSSQGWSHFRLETKEIGVEIEEIRDEAAALEILIDA</sequence>
<proteinExistence type="predicted"/>
<evidence type="ECO:0000313" key="2">
    <source>
        <dbReference type="Proteomes" id="UP001222027"/>
    </source>
</evidence>
<reference evidence="1 2" key="1">
    <citation type="submission" date="2022-12" db="EMBL/GenBank/DDBJ databases">
        <title>Chromosome-scale assembly of the Ensete ventricosum genome.</title>
        <authorList>
            <person name="Dussert Y."/>
            <person name="Stocks J."/>
            <person name="Wendawek A."/>
            <person name="Woldeyes F."/>
            <person name="Nichols R.A."/>
            <person name="Borrell J.S."/>
        </authorList>
    </citation>
    <scope>NUCLEOTIDE SEQUENCE [LARGE SCALE GENOMIC DNA]</scope>
    <source>
        <strain evidence="2">cv. Maze</strain>
        <tissue evidence="1">Seeds</tissue>
    </source>
</reference>
<evidence type="ECO:0008006" key="3">
    <source>
        <dbReference type="Google" id="ProtNLM"/>
    </source>
</evidence>
<protein>
    <recommendedName>
        <fullName evidence="3">DUF632 domain-containing protein</fullName>
    </recommendedName>
</protein>